<keyword evidence="2" id="KW-1185">Reference proteome</keyword>
<dbReference type="EMBL" id="WSFC01000004">
    <property type="protein sequence ID" value="NDL02271.1"/>
    <property type="molecule type" value="Genomic_DNA"/>
</dbReference>
<sequence length="54" mass="6686">MYPLVRRLDFALVRWARKKYKKLSRSYRKSAKFLKRLQQQNRGLFAHWYILAQG</sequence>
<accession>A0ABX0ALA7</accession>
<name>A0ABX0ALA7_9GAMM</name>
<gene>
    <name evidence="1" type="ORF">GPY48_03045</name>
</gene>
<reference evidence="1 2" key="1">
    <citation type="submission" date="2019-12" db="EMBL/GenBank/DDBJ databases">
        <title>Engineering Photorhabdus to improve their lethality against agricultural pests.</title>
        <authorList>
            <person name="Machado R.A.R."/>
        </authorList>
    </citation>
    <scope>NUCLEOTIDE SEQUENCE [LARGE SCALE GENOMIC DNA]</scope>
    <source>
        <strain evidence="1 2">M-CN4</strain>
    </source>
</reference>
<organism evidence="1 2">
    <name type="scientific">Photorhabdus bodei</name>
    <dbReference type="NCBI Taxonomy" id="2029681"/>
    <lineage>
        <taxon>Bacteria</taxon>
        <taxon>Pseudomonadati</taxon>
        <taxon>Pseudomonadota</taxon>
        <taxon>Gammaproteobacteria</taxon>
        <taxon>Enterobacterales</taxon>
        <taxon>Morganellaceae</taxon>
        <taxon>Photorhabdus</taxon>
    </lineage>
</organism>
<dbReference type="Proteomes" id="UP000466619">
    <property type="component" value="Unassembled WGS sequence"/>
</dbReference>
<proteinExistence type="predicted"/>
<evidence type="ECO:0008006" key="3">
    <source>
        <dbReference type="Google" id="ProtNLM"/>
    </source>
</evidence>
<comment type="caution">
    <text evidence="1">The sequence shown here is derived from an EMBL/GenBank/DDBJ whole genome shotgun (WGS) entry which is preliminary data.</text>
</comment>
<evidence type="ECO:0000313" key="1">
    <source>
        <dbReference type="EMBL" id="NDL02271.1"/>
    </source>
</evidence>
<protein>
    <recommendedName>
        <fullName evidence="3">Group II intron maturase-specific domain-containing protein</fullName>
    </recommendedName>
</protein>
<evidence type="ECO:0000313" key="2">
    <source>
        <dbReference type="Proteomes" id="UP000466619"/>
    </source>
</evidence>